<dbReference type="EMBL" id="REGN01014013">
    <property type="protein sequence ID" value="RMZ93187.1"/>
    <property type="molecule type" value="Genomic_DNA"/>
</dbReference>
<feature type="compositionally biased region" description="Polar residues" evidence="1">
    <location>
        <begin position="226"/>
        <end position="240"/>
    </location>
</feature>
<dbReference type="InterPro" id="IPR025574">
    <property type="entry name" value="Nucleoporin_FG_rpt"/>
</dbReference>
<organism evidence="2 3">
    <name type="scientific">Brachionus plicatilis</name>
    <name type="common">Marine rotifer</name>
    <name type="synonym">Brachionus muelleri</name>
    <dbReference type="NCBI Taxonomy" id="10195"/>
    <lineage>
        <taxon>Eukaryota</taxon>
        <taxon>Metazoa</taxon>
        <taxon>Spiralia</taxon>
        <taxon>Gnathifera</taxon>
        <taxon>Rotifera</taxon>
        <taxon>Eurotatoria</taxon>
        <taxon>Monogononta</taxon>
        <taxon>Pseudotrocha</taxon>
        <taxon>Ploima</taxon>
        <taxon>Brachionidae</taxon>
        <taxon>Brachionus</taxon>
    </lineage>
</organism>
<feature type="compositionally biased region" description="Low complexity" evidence="1">
    <location>
        <begin position="116"/>
        <end position="134"/>
    </location>
</feature>
<feature type="compositionally biased region" description="Low complexity" evidence="1">
    <location>
        <begin position="76"/>
        <end position="92"/>
    </location>
</feature>
<evidence type="ECO:0000313" key="2">
    <source>
        <dbReference type="EMBL" id="RMZ93187.1"/>
    </source>
</evidence>
<dbReference type="STRING" id="10195.A0A3M7P336"/>
<evidence type="ECO:0000256" key="1">
    <source>
        <dbReference type="SAM" id="MobiDB-lite"/>
    </source>
</evidence>
<dbReference type="AlphaFoldDB" id="A0A3M7P336"/>
<dbReference type="Pfam" id="PF13634">
    <property type="entry name" value="Nucleoporin_FG"/>
    <property type="match status" value="2"/>
</dbReference>
<keyword evidence="3" id="KW-1185">Reference proteome</keyword>
<accession>A0A3M7P336</accession>
<dbReference type="GO" id="GO:0005643">
    <property type="term" value="C:nuclear pore"/>
    <property type="evidence" value="ECO:0007669"/>
    <property type="project" value="UniProtKB-ARBA"/>
</dbReference>
<dbReference type="Proteomes" id="UP000276133">
    <property type="component" value="Unassembled WGS sequence"/>
</dbReference>
<feature type="non-terminal residue" evidence="2">
    <location>
        <position position="1"/>
    </location>
</feature>
<gene>
    <name evidence="2" type="ORF">BpHYR1_029673</name>
</gene>
<comment type="caution">
    <text evidence="2">The sequence shown here is derived from an EMBL/GenBank/DDBJ whole genome shotgun (WGS) entry which is preliminary data.</text>
</comment>
<reference evidence="2 3" key="1">
    <citation type="journal article" date="2018" name="Sci. Rep.">
        <title>Genomic signatures of local adaptation to the degree of environmental predictability in rotifers.</title>
        <authorList>
            <person name="Franch-Gras L."/>
            <person name="Hahn C."/>
            <person name="Garcia-Roger E.M."/>
            <person name="Carmona M.J."/>
            <person name="Serra M."/>
            <person name="Gomez A."/>
        </authorList>
    </citation>
    <scope>NUCLEOTIDE SEQUENCE [LARGE SCALE GENOMIC DNA]</scope>
    <source>
        <strain evidence="2">HYR1</strain>
    </source>
</reference>
<name>A0A3M7P336_BRAPC</name>
<sequence length="251" mass="26180">TTTQTPTELFSSIQQNPTFGFFKTTQPSTISSPFGAFGTPTQPSMTTTSFEQSTQPSTGLFGTSIAPTTGTSLFGSTTPSTSTTGGLFGSSTQQNQQQKTLFGGFGSTTTNTASTTPAFSFGTSTTQPSQPASSVFGQSPFGLPYTTTSPSFSKTINESQTKSGFTLDSNEPSKISSPFGGFGTSTQPPTPVFRQKTQFFTGFGRSTETNSGNGLFGTAASNTGGLFGSSTQETQEQKPSFSGFIYIQDHN</sequence>
<evidence type="ECO:0000313" key="3">
    <source>
        <dbReference type="Proteomes" id="UP000276133"/>
    </source>
</evidence>
<feature type="region of interest" description="Disordered" evidence="1">
    <location>
        <begin position="226"/>
        <end position="251"/>
    </location>
</feature>
<protein>
    <submittedName>
        <fullName evidence="2">Uncharacterized protein</fullName>
    </submittedName>
</protein>
<feature type="region of interest" description="Disordered" evidence="1">
    <location>
        <begin position="76"/>
        <end position="95"/>
    </location>
</feature>
<feature type="region of interest" description="Disordered" evidence="1">
    <location>
        <begin position="116"/>
        <end position="138"/>
    </location>
</feature>
<proteinExistence type="predicted"/>
<feature type="region of interest" description="Disordered" evidence="1">
    <location>
        <begin position="151"/>
        <end position="173"/>
    </location>
</feature>